<evidence type="ECO:0000313" key="3">
    <source>
        <dbReference type="Proteomes" id="UP000182321"/>
    </source>
</evidence>
<feature type="coiled-coil region" evidence="1">
    <location>
        <begin position="73"/>
        <end position="100"/>
    </location>
</feature>
<sequence length="330" mass="39317">MRKAGIYVSRKRLERHEEMRNEGIYVLAERAGDTKKEKKLEFTCLRRSKKAQQQKKSYIYMKFKKELQSMKKFYEELNELKRIEKEIDKLENKNMNIDGQTISFSKRKSGYQYYIYHSDGRRTYVKKSDLDIIKNMAQQEYYRDLKEAVTRQISALEQFLADYNAEAINKVYENRSHAKQILIEPLIQPDAEFIQQWYQQNPGNQNPFPEKGKYITDKGEYVRSKSEKILADMFYKHNVPYQYEPALKLKSGRTVYPDFVLLNTKERKTYYWEHLGLAAEDDYASKNLEKINIYEKNGVVAGENLLISMETEFSSLDIKQIEQKIKEKLV</sequence>
<gene>
    <name evidence="2" type="ORF">SAMN02910377_00755</name>
</gene>
<protein>
    <submittedName>
        <fullName evidence="2">Uncharacterized protein</fullName>
    </submittedName>
</protein>
<dbReference type="EMBL" id="FNZX01000005">
    <property type="protein sequence ID" value="SEK40458.1"/>
    <property type="molecule type" value="Genomic_DNA"/>
</dbReference>
<accession>A0A1H7GQS6</accession>
<name>A0A1H7GQS6_9FIRM</name>
<keyword evidence="1" id="KW-0175">Coiled coil</keyword>
<organism evidence="2 3">
    <name type="scientific">Pseudobutyrivibrio ruminis</name>
    <dbReference type="NCBI Taxonomy" id="46206"/>
    <lineage>
        <taxon>Bacteria</taxon>
        <taxon>Bacillati</taxon>
        <taxon>Bacillota</taxon>
        <taxon>Clostridia</taxon>
        <taxon>Lachnospirales</taxon>
        <taxon>Lachnospiraceae</taxon>
        <taxon>Pseudobutyrivibrio</taxon>
    </lineage>
</organism>
<proteinExistence type="predicted"/>
<reference evidence="3" key="1">
    <citation type="submission" date="2016-10" db="EMBL/GenBank/DDBJ databases">
        <authorList>
            <person name="Varghese N."/>
        </authorList>
    </citation>
    <scope>NUCLEOTIDE SEQUENCE [LARGE SCALE GENOMIC DNA]</scope>
    <source>
        <strain evidence="3">ACV-9</strain>
    </source>
</reference>
<dbReference type="Proteomes" id="UP000182321">
    <property type="component" value="Unassembled WGS sequence"/>
</dbReference>
<dbReference type="AlphaFoldDB" id="A0A1H7GQS6"/>
<evidence type="ECO:0000256" key="1">
    <source>
        <dbReference type="SAM" id="Coils"/>
    </source>
</evidence>
<keyword evidence="3" id="KW-1185">Reference proteome</keyword>
<evidence type="ECO:0000313" key="2">
    <source>
        <dbReference type="EMBL" id="SEK40458.1"/>
    </source>
</evidence>